<dbReference type="InterPro" id="IPR005031">
    <property type="entry name" value="COQ10_START"/>
</dbReference>
<dbReference type="InterPro" id="IPR044996">
    <property type="entry name" value="COQ10-like"/>
</dbReference>
<proteinExistence type="inferred from homology"/>
<dbReference type="Gene3D" id="3.30.530.20">
    <property type="match status" value="1"/>
</dbReference>
<evidence type="ECO:0000256" key="2">
    <source>
        <dbReference type="ARBA" id="ARBA00022649"/>
    </source>
</evidence>
<sequence length="162" mass="18171">MLLFVRCVTMGNAMPQISRTALVPYSAEQMYQLVNDVQSYPEFIPGCTGSRVLESGPTQMTAAVDVSKAGISKTFTTRNTLTSNQSILMHLVDGPFKTLMGGWKFTPLSADACRIEFQLDFEFTNKLIELAFGRIFKELASNMVQAFTTRRQRGLQCRIRLL</sequence>
<dbReference type="EMBL" id="UFYI01000007">
    <property type="protein sequence ID" value="STD21780.1"/>
    <property type="molecule type" value="Genomic_DNA"/>
</dbReference>
<dbReference type="FunFam" id="3.30.530.20:FF:000005">
    <property type="entry name" value="Type II toxin-antitoxin system toxin RatA"/>
    <property type="match status" value="1"/>
</dbReference>
<organism evidence="4 5">
    <name type="scientific">Enterobacter asburiae</name>
    <dbReference type="NCBI Taxonomy" id="61645"/>
    <lineage>
        <taxon>Bacteria</taxon>
        <taxon>Pseudomonadati</taxon>
        <taxon>Pseudomonadota</taxon>
        <taxon>Gammaproteobacteria</taxon>
        <taxon>Enterobacterales</taxon>
        <taxon>Enterobacteriaceae</taxon>
        <taxon>Enterobacter</taxon>
        <taxon>Enterobacter cloacae complex</taxon>
    </lineage>
</organism>
<dbReference type="AlphaFoldDB" id="A0A376FAT2"/>
<name>A0A376FAT2_ENTAS</name>
<accession>A0A376FAT2</accession>
<keyword evidence="2" id="KW-1277">Toxin-antitoxin system</keyword>
<dbReference type="InterPro" id="IPR023393">
    <property type="entry name" value="START-like_dom_sf"/>
</dbReference>
<dbReference type="Proteomes" id="UP000255163">
    <property type="component" value="Unassembled WGS sequence"/>
</dbReference>
<evidence type="ECO:0000259" key="3">
    <source>
        <dbReference type="Pfam" id="PF03364"/>
    </source>
</evidence>
<evidence type="ECO:0000313" key="4">
    <source>
        <dbReference type="EMBL" id="STD21780.1"/>
    </source>
</evidence>
<dbReference type="STRING" id="640513.Entas_3330"/>
<protein>
    <submittedName>
        <fullName evidence="4">Cyclase/dehydrase</fullName>
    </submittedName>
</protein>
<evidence type="ECO:0000313" key="5">
    <source>
        <dbReference type="Proteomes" id="UP000255163"/>
    </source>
</evidence>
<dbReference type="Pfam" id="PF03364">
    <property type="entry name" value="Polyketide_cyc"/>
    <property type="match status" value="1"/>
</dbReference>
<dbReference type="PANTHER" id="PTHR12901:SF10">
    <property type="entry name" value="COENZYME Q-BINDING PROTEIN COQ10, MITOCHONDRIAL"/>
    <property type="match status" value="1"/>
</dbReference>
<feature type="domain" description="Coenzyme Q-binding protein COQ10 START" evidence="3">
    <location>
        <begin position="23"/>
        <end position="148"/>
    </location>
</feature>
<dbReference type="GO" id="GO:0045333">
    <property type="term" value="P:cellular respiration"/>
    <property type="evidence" value="ECO:0007669"/>
    <property type="project" value="InterPro"/>
</dbReference>
<dbReference type="GO" id="GO:0048039">
    <property type="term" value="F:ubiquinone binding"/>
    <property type="evidence" value="ECO:0007669"/>
    <property type="project" value="InterPro"/>
</dbReference>
<reference evidence="4 5" key="1">
    <citation type="submission" date="2018-06" db="EMBL/GenBank/DDBJ databases">
        <authorList>
            <consortium name="Pathogen Informatics"/>
            <person name="Doyle S."/>
        </authorList>
    </citation>
    <scope>NUCLEOTIDE SEQUENCE [LARGE SCALE GENOMIC DNA]</scope>
    <source>
        <strain evidence="4 5">NCTC12123</strain>
    </source>
</reference>
<gene>
    <name evidence="4" type="primary">ratA</name>
    <name evidence="4" type="ORF">NCTC12123_02932</name>
</gene>
<comment type="similarity">
    <text evidence="1">Belongs to the ribosome association toxin RatA family.</text>
</comment>
<dbReference type="PANTHER" id="PTHR12901">
    <property type="entry name" value="SPERM PROTEIN HOMOLOG"/>
    <property type="match status" value="1"/>
</dbReference>
<dbReference type="CDD" id="cd07813">
    <property type="entry name" value="COQ10p_like"/>
    <property type="match status" value="1"/>
</dbReference>
<dbReference type="NCBIfam" id="NF007999">
    <property type="entry name" value="PRK10724.1"/>
    <property type="match status" value="1"/>
</dbReference>
<evidence type="ECO:0000256" key="1">
    <source>
        <dbReference type="ARBA" id="ARBA00008918"/>
    </source>
</evidence>
<dbReference type="SUPFAM" id="SSF55961">
    <property type="entry name" value="Bet v1-like"/>
    <property type="match status" value="1"/>
</dbReference>